<keyword evidence="1" id="KW-1133">Transmembrane helix</keyword>
<keyword evidence="1" id="KW-0812">Transmembrane</keyword>
<name>A0A1G7FYD9_9SPHN</name>
<proteinExistence type="predicted"/>
<dbReference type="AlphaFoldDB" id="A0A1G7FYD9"/>
<dbReference type="EMBL" id="FNBI01000001">
    <property type="protein sequence ID" value="SDE80948.1"/>
    <property type="molecule type" value="Genomic_DNA"/>
</dbReference>
<sequence>MGVARGTQGRVRLWWHDAAPCPPSSVIGLSVAVGRFVEALFWAILRVAGLIGGVALLVAAVIVVAWVLIRRRRRR</sequence>
<evidence type="ECO:0000313" key="3">
    <source>
        <dbReference type="Proteomes" id="UP000323502"/>
    </source>
</evidence>
<dbReference type="Proteomes" id="UP000323502">
    <property type="component" value="Unassembled WGS sequence"/>
</dbReference>
<evidence type="ECO:0000256" key="1">
    <source>
        <dbReference type="SAM" id="Phobius"/>
    </source>
</evidence>
<evidence type="ECO:0000313" key="2">
    <source>
        <dbReference type="EMBL" id="SDE80948.1"/>
    </source>
</evidence>
<accession>A0A1G7FYD9</accession>
<organism evidence="2 3">
    <name type="scientific">Sphingomonas carotinifaciens</name>
    <dbReference type="NCBI Taxonomy" id="1166323"/>
    <lineage>
        <taxon>Bacteria</taxon>
        <taxon>Pseudomonadati</taxon>
        <taxon>Pseudomonadota</taxon>
        <taxon>Alphaproteobacteria</taxon>
        <taxon>Sphingomonadales</taxon>
        <taxon>Sphingomonadaceae</taxon>
        <taxon>Sphingomonas</taxon>
    </lineage>
</organism>
<keyword evidence="3" id="KW-1185">Reference proteome</keyword>
<reference evidence="2 3" key="1">
    <citation type="submission" date="2016-10" db="EMBL/GenBank/DDBJ databases">
        <authorList>
            <person name="Varghese N."/>
            <person name="Submissions S."/>
        </authorList>
    </citation>
    <scope>NUCLEOTIDE SEQUENCE [LARGE SCALE GENOMIC DNA]</scope>
    <source>
        <strain evidence="2 3">S7-754</strain>
    </source>
</reference>
<protein>
    <submittedName>
        <fullName evidence="2">Uncharacterized protein</fullName>
    </submittedName>
</protein>
<keyword evidence="1" id="KW-0472">Membrane</keyword>
<feature type="transmembrane region" description="Helical" evidence="1">
    <location>
        <begin position="39"/>
        <end position="69"/>
    </location>
</feature>
<gene>
    <name evidence="2" type="ORF">SAMN05216557_101615</name>
</gene>